<evidence type="ECO:0000256" key="1">
    <source>
        <dbReference type="ARBA" id="ARBA00004651"/>
    </source>
</evidence>
<evidence type="ECO:0000313" key="8">
    <source>
        <dbReference type="EMBL" id="ABR54606.1"/>
    </source>
</evidence>
<dbReference type="InterPro" id="IPR005524">
    <property type="entry name" value="DUF318"/>
</dbReference>
<sequence>MINVSTIINIAIETLIDYLNVNRIIALFIAFFMAGGIASMINKNFILKYFGPKTPKHISYIVASVSGCLLAVCSCTIIPLFAGIYKRGAGIGPATTFLFSGPAINVLAIFYSAALLGWSLGIFRTISAVFLSIVIGLSMALLFKDEKNNKNFRIGVEESISTRRGYQTSIFFLVQLIMLIIITASQTLIPFLSLSIYGGFLLKHLLTVILTATLVIITKNWFSNDELKLWFKETYSLMKLVVPLLLLGVIIAGILKSVIPQEIIKNYVGGNYISSNLTASIIGTLMYFSTLTEVPIVKSLMELGMGFGPATALLLSGPSLSIPSILVISRVIGNKKTLVYSLLVVIFSTIAGIFAGKFL</sequence>
<evidence type="ECO:0000313" key="9">
    <source>
        <dbReference type="Proteomes" id="UP000001107"/>
    </source>
</evidence>
<dbReference type="KEGG" id="mvn:Mevan_0700"/>
<dbReference type="GeneID" id="5326165"/>
<feature type="transmembrane region" description="Helical" evidence="7">
    <location>
        <begin position="61"/>
        <end position="85"/>
    </location>
</feature>
<dbReference type="RefSeq" id="WP_011972508.1">
    <property type="nucleotide sequence ID" value="NC_009634.1"/>
</dbReference>
<feature type="transmembrane region" description="Helical" evidence="7">
    <location>
        <begin position="170"/>
        <end position="189"/>
    </location>
</feature>
<keyword evidence="9" id="KW-1185">Reference proteome</keyword>
<gene>
    <name evidence="8" type="ordered locus">Mevan_0700</name>
</gene>
<dbReference type="HOGENOM" id="CLU_058185_0_0_2"/>
<organism evidence="8 9">
    <name type="scientific">Methanococcus vannielii (strain ATCC 35089 / DSM 1224 / JCM 13029 / OCM 148 / SB)</name>
    <dbReference type="NCBI Taxonomy" id="406327"/>
    <lineage>
        <taxon>Archaea</taxon>
        <taxon>Methanobacteriati</taxon>
        <taxon>Methanobacteriota</taxon>
        <taxon>Methanomada group</taxon>
        <taxon>Methanococci</taxon>
        <taxon>Methanococcales</taxon>
        <taxon>Methanococcaceae</taxon>
        <taxon>Methanococcus</taxon>
    </lineage>
</organism>
<feature type="transmembrane region" description="Helical" evidence="7">
    <location>
        <begin position="237"/>
        <end position="259"/>
    </location>
</feature>
<dbReference type="eggNOG" id="arCOG02712">
    <property type="taxonomic scope" value="Archaea"/>
</dbReference>
<feature type="transmembrane region" description="Helical" evidence="7">
    <location>
        <begin position="97"/>
        <end position="116"/>
    </location>
</feature>
<feature type="transmembrane region" description="Helical" evidence="7">
    <location>
        <begin position="271"/>
        <end position="291"/>
    </location>
</feature>
<evidence type="ECO:0000256" key="5">
    <source>
        <dbReference type="ARBA" id="ARBA00022989"/>
    </source>
</evidence>
<dbReference type="GO" id="GO:0005886">
    <property type="term" value="C:plasma membrane"/>
    <property type="evidence" value="ECO:0007669"/>
    <property type="project" value="UniProtKB-SubCell"/>
</dbReference>
<evidence type="ECO:0000256" key="3">
    <source>
        <dbReference type="ARBA" id="ARBA00022475"/>
    </source>
</evidence>
<dbReference type="PANTHER" id="PTHR43299:SF1">
    <property type="entry name" value="UPF0718 PROTEIN YRAQ"/>
    <property type="match status" value="1"/>
</dbReference>
<proteinExistence type="inferred from homology"/>
<dbReference type="STRING" id="406327.Mevan_0700"/>
<evidence type="ECO:0000256" key="7">
    <source>
        <dbReference type="SAM" id="Phobius"/>
    </source>
</evidence>
<keyword evidence="6 7" id="KW-0472">Membrane</keyword>
<accession>A6UQ34</accession>
<feature type="transmembrane region" description="Helical" evidence="7">
    <location>
        <begin position="312"/>
        <end position="332"/>
    </location>
</feature>
<keyword evidence="5 7" id="KW-1133">Transmembrane helix</keyword>
<reference evidence="8" key="1">
    <citation type="submission" date="2007-06" db="EMBL/GenBank/DDBJ databases">
        <title>Complete sequence of Methanococcus vannielii SB.</title>
        <authorList>
            <consortium name="US DOE Joint Genome Institute"/>
            <person name="Copeland A."/>
            <person name="Lucas S."/>
            <person name="Lapidus A."/>
            <person name="Barry K."/>
            <person name="Glavina del Rio T."/>
            <person name="Dalin E."/>
            <person name="Tice H."/>
            <person name="Pitluck S."/>
            <person name="Chain P."/>
            <person name="Malfatti S."/>
            <person name="Shin M."/>
            <person name="Vergez L."/>
            <person name="Schmutz J."/>
            <person name="Larimer F."/>
            <person name="Land M."/>
            <person name="Hauser L."/>
            <person name="Kyrpides N."/>
            <person name="Anderson I."/>
            <person name="Sieprawska-Lupa M."/>
            <person name="Whitman W.B."/>
            <person name="Richardson P."/>
        </authorList>
    </citation>
    <scope>NUCLEOTIDE SEQUENCE [LARGE SCALE GENOMIC DNA]</scope>
    <source>
        <strain evidence="8">SB</strain>
    </source>
</reference>
<evidence type="ECO:0000256" key="2">
    <source>
        <dbReference type="ARBA" id="ARBA00006386"/>
    </source>
</evidence>
<name>A6UQ34_METVS</name>
<evidence type="ECO:0000256" key="6">
    <source>
        <dbReference type="ARBA" id="ARBA00023136"/>
    </source>
</evidence>
<feature type="transmembrane region" description="Helical" evidence="7">
    <location>
        <begin position="338"/>
        <end position="356"/>
    </location>
</feature>
<feature type="transmembrane region" description="Helical" evidence="7">
    <location>
        <begin position="122"/>
        <end position="143"/>
    </location>
</feature>
<dbReference type="Pfam" id="PF03773">
    <property type="entry name" value="ArsP_1"/>
    <property type="match status" value="1"/>
</dbReference>
<comment type="subcellular location">
    <subcellularLocation>
        <location evidence="1">Cell membrane</location>
        <topology evidence="1">Multi-pass membrane protein</topology>
    </subcellularLocation>
</comment>
<feature type="transmembrane region" description="Helical" evidence="7">
    <location>
        <begin position="21"/>
        <end position="41"/>
    </location>
</feature>
<protein>
    <submittedName>
        <fullName evidence="8">Permease</fullName>
    </submittedName>
</protein>
<dbReference type="AlphaFoldDB" id="A6UQ34"/>
<dbReference type="Proteomes" id="UP000001107">
    <property type="component" value="Chromosome"/>
</dbReference>
<dbReference type="EMBL" id="CP000742">
    <property type="protein sequence ID" value="ABR54606.1"/>
    <property type="molecule type" value="Genomic_DNA"/>
</dbReference>
<comment type="similarity">
    <text evidence="2">Belongs to the UPF0718 family.</text>
</comment>
<keyword evidence="4 7" id="KW-0812">Transmembrane</keyword>
<keyword evidence="3" id="KW-1003">Cell membrane</keyword>
<evidence type="ECO:0000256" key="4">
    <source>
        <dbReference type="ARBA" id="ARBA00022692"/>
    </source>
</evidence>
<dbReference type="PANTHER" id="PTHR43299">
    <property type="entry name" value="UPF0718 PROTEIN YRAQ"/>
    <property type="match status" value="1"/>
</dbReference>